<dbReference type="InterPro" id="IPR036365">
    <property type="entry name" value="PGBD-like_sf"/>
</dbReference>
<dbReference type="GO" id="GO:0008270">
    <property type="term" value="F:zinc ion binding"/>
    <property type="evidence" value="ECO:0007669"/>
    <property type="project" value="InterPro"/>
</dbReference>
<sequence length="304" mass="34514">MINSPTFAAGHTNDNPFQRLEGCRKGESTKGLHNLKQYLQKFGYYLNHNNNNDTNFNVAAITHQNDDVFDELLEAAIKLYQLTHHIPASGSLDRATTAQMTTPRCGVPDHNLISAVMELEPDAATNKGGPNKKDYRFFKGEPKWNQNRFRYKFFRGRPPAGLKEATYKSAVARAFRSWSNVTRFAFENVDSRVLLNVDMTIAFYSRDHGDGNPFDGPKGTLAHAAQPRYGLFHLDADEKWTDNPRRKDQFDLESISLHEIGHMLGLDHSDDKSAAMYAYLDGGKTKRRLQSADIRGIKTLYKLR</sequence>
<dbReference type="Gene3D" id="3.40.390.10">
    <property type="entry name" value="Collagenase (Catalytic Domain)"/>
    <property type="match status" value="1"/>
</dbReference>
<keyword evidence="2" id="KW-0645">Protease</keyword>
<evidence type="ECO:0000259" key="10">
    <source>
        <dbReference type="SMART" id="SM00235"/>
    </source>
</evidence>
<comment type="similarity">
    <text evidence="1">Belongs to the peptidase M10A family. Matrix metalloproteinases (MMPs) subfamily.</text>
</comment>
<feature type="binding site" evidence="8">
    <location>
        <position position="262"/>
    </location>
    <ligand>
        <name>Zn(2+)</name>
        <dbReference type="ChEBI" id="CHEBI:29105"/>
        <label>2</label>
        <note>catalytic</note>
    </ligand>
</feature>
<feature type="binding site" evidence="8">
    <location>
        <position position="198"/>
    </location>
    <ligand>
        <name>Ca(2+)</name>
        <dbReference type="ChEBI" id="CHEBI:29108"/>
        <label>2</label>
    </ligand>
</feature>
<dbReference type="InterPro" id="IPR021190">
    <property type="entry name" value="Pept_M10A"/>
</dbReference>
<dbReference type="Pfam" id="PF00413">
    <property type="entry name" value="Peptidase_M10"/>
    <property type="match status" value="1"/>
</dbReference>
<feature type="binding site" evidence="8">
    <location>
        <position position="216"/>
    </location>
    <ligand>
        <name>Ca(2+)</name>
        <dbReference type="ChEBI" id="CHEBI:29108"/>
        <label>3</label>
    </ligand>
</feature>
<reference evidence="11 12" key="1">
    <citation type="submission" date="2024-04" db="EMBL/GenBank/DDBJ databases">
        <authorList>
            <person name="Fracassetti M."/>
        </authorList>
    </citation>
    <scope>NUCLEOTIDE SEQUENCE [LARGE SCALE GENOMIC DNA]</scope>
</reference>
<feature type="binding site" evidence="8">
    <location>
        <position position="208"/>
    </location>
    <ligand>
        <name>Zn(2+)</name>
        <dbReference type="ChEBI" id="CHEBI:29105"/>
        <label>1</label>
    </ligand>
</feature>
<dbReference type="GO" id="GO:0031012">
    <property type="term" value="C:extracellular matrix"/>
    <property type="evidence" value="ECO:0007669"/>
    <property type="project" value="InterPro"/>
</dbReference>
<evidence type="ECO:0000256" key="5">
    <source>
        <dbReference type="ARBA" id="ARBA00022833"/>
    </source>
</evidence>
<dbReference type="SUPFAM" id="SSF55486">
    <property type="entry name" value="Metalloproteases ('zincins'), catalytic domain"/>
    <property type="match status" value="1"/>
</dbReference>
<keyword evidence="12" id="KW-1185">Reference proteome</keyword>
<feature type="binding site" evidence="8">
    <location>
        <position position="215"/>
    </location>
    <ligand>
        <name>Ca(2+)</name>
        <dbReference type="ChEBI" id="CHEBI:29108"/>
        <label>3</label>
    </ligand>
</feature>
<evidence type="ECO:0000256" key="4">
    <source>
        <dbReference type="ARBA" id="ARBA00022801"/>
    </source>
</evidence>
<keyword evidence="4" id="KW-0378">Hydrolase</keyword>
<organism evidence="11 12">
    <name type="scientific">Linum trigynum</name>
    <dbReference type="NCBI Taxonomy" id="586398"/>
    <lineage>
        <taxon>Eukaryota</taxon>
        <taxon>Viridiplantae</taxon>
        <taxon>Streptophyta</taxon>
        <taxon>Embryophyta</taxon>
        <taxon>Tracheophyta</taxon>
        <taxon>Spermatophyta</taxon>
        <taxon>Magnoliopsida</taxon>
        <taxon>eudicotyledons</taxon>
        <taxon>Gunneridae</taxon>
        <taxon>Pentapetalae</taxon>
        <taxon>rosids</taxon>
        <taxon>fabids</taxon>
        <taxon>Malpighiales</taxon>
        <taxon>Linaceae</taxon>
        <taxon>Linum</taxon>
    </lineage>
</organism>
<feature type="binding site" evidence="8">
    <location>
        <position position="238"/>
    </location>
    <ligand>
        <name>Ca(2+)</name>
        <dbReference type="ChEBI" id="CHEBI:29108"/>
        <label>1</label>
    </ligand>
</feature>
<dbReference type="InterPro" id="IPR033739">
    <property type="entry name" value="M10A_MMP"/>
</dbReference>
<feature type="binding site" evidence="8">
    <location>
        <position position="223"/>
    </location>
    <ligand>
        <name>Zn(2+)</name>
        <dbReference type="ChEBI" id="CHEBI:29105"/>
        <label>1</label>
    </ligand>
</feature>
<evidence type="ECO:0000256" key="8">
    <source>
        <dbReference type="PIRSR" id="PIRSR621190-2"/>
    </source>
</evidence>
<comment type="cofactor">
    <cofactor evidence="8">
        <name>Ca(2+)</name>
        <dbReference type="ChEBI" id="CHEBI:29108"/>
    </cofactor>
    <text evidence="8">Can bind about 5 Ca(2+) ions per subunit.</text>
</comment>
<dbReference type="InterPro" id="IPR024079">
    <property type="entry name" value="MetalloPept_cat_dom_sf"/>
</dbReference>
<keyword evidence="3 8" id="KW-0479">Metal-binding</keyword>
<name>A0AAV2D2B2_9ROSI</name>
<feature type="binding site" evidence="8">
    <location>
        <position position="268"/>
    </location>
    <ligand>
        <name>Zn(2+)</name>
        <dbReference type="ChEBI" id="CHEBI:29105"/>
        <label>2</label>
        <note>catalytic</note>
    </ligand>
</feature>
<evidence type="ECO:0000256" key="6">
    <source>
        <dbReference type="ARBA" id="ARBA00023049"/>
    </source>
</evidence>
<feature type="binding site" evidence="8">
    <location>
        <position position="258"/>
    </location>
    <ligand>
        <name>Zn(2+)</name>
        <dbReference type="ChEBI" id="CHEBI:29105"/>
        <label>2</label>
        <note>catalytic</note>
    </ligand>
</feature>
<dbReference type="InterPro" id="IPR006026">
    <property type="entry name" value="Peptidase_Metallo"/>
</dbReference>
<evidence type="ECO:0000313" key="12">
    <source>
        <dbReference type="Proteomes" id="UP001497516"/>
    </source>
</evidence>
<accession>A0AAV2D2B2</accession>
<dbReference type="AlphaFoldDB" id="A0AAV2D2B2"/>
<feature type="binding site" evidence="8">
    <location>
        <position position="210"/>
    </location>
    <ligand>
        <name>Zn(2+)</name>
        <dbReference type="ChEBI" id="CHEBI:29105"/>
        <label>1</label>
    </ligand>
</feature>
<evidence type="ECO:0000313" key="11">
    <source>
        <dbReference type="EMBL" id="CAL1363694.1"/>
    </source>
</evidence>
<feature type="binding site" evidence="8">
    <location>
        <position position="238"/>
    </location>
    <ligand>
        <name>Ca(2+)</name>
        <dbReference type="ChEBI" id="CHEBI:29108"/>
        <label>3</label>
    </ligand>
</feature>
<evidence type="ECO:0000256" key="1">
    <source>
        <dbReference type="ARBA" id="ARBA00009614"/>
    </source>
</evidence>
<evidence type="ECO:0000256" key="2">
    <source>
        <dbReference type="ARBA" id="ARBA00022670"/>
    </source>
</evidence>
<dbReference type="SMART" id="SM00235">
    <property type="entry name" value="ZnMc"/>
    <property type="match status" value="1"/>
</dbReference>
<dbReference type="PRINTS" id="PR00138">
    <property type="entry name" value="MATRIXIN"/>
</dbReference>
<dbReference type="Proteomes" id="UP001497516">
    <property type="component" value="Chromosome 10"/>
</dbReference>
<feature type="short sequence motif" description="Cysteine switch" evidence="9">
    <location>
        <begin position="103"/>
        <end position="116"/>
    </location>
</feature>
<dbReference type="InterPro" id="IPR002477">
    <property type="entry name" value="Peptidoglycan-bd-like"/>
</dbReference>
<keyword evidence="6" id="KW-0482">Metalloprotease</keyword>
<feature type="active site" evidence="7">
    <location>
        <position position="259"/>
    </location>
</feature>
<feature type="binding site" evidence="8">
    <location>
        <position position="235"/>
    </location>
    <ligand>
        <name>Ca(2+)</name>
        <dbReference type="ChEBI" id="CHEBI:29108"/>
        <label>3</label>
    </ligand>
</feature>
<protein>
    <recommendedName>
        <fullName evidence="10">Peptidase metallopeptidase domain-containing protein</fullName>
    </recommendedName>
</protein>
<dbReference type="GO" id="GO:0030574">
    <property type="term" value="P:collagen catabolic process"/>
    <property type="evidence" value="ECO:0007669"/>
    <property type="project" value="TreeGrafter"/>
</dbReference>
<dbReference type="PANTHER" id="PTHR10201">
    <property type="entry name" value="MATRIX METALLOPROTEINASE"/>
    <property type="match status" value="1"/>
</dbReference>
<feature type="binding site" evidence="8">
    <location>
        <position position="233"/>
    </location>
    <ligand>
        <name>Zn(2+)</name>
        <dbReference type="ChEBI" id="CHEBI:29105"/>
        <label>1</label>
    </ligand>
</feature>
<dbReference type="InterPro" id="IPR001818">
    <property type="entry name" value="Pept_M10_metallopeptidase"/>
</dbReference>
<gene>
    <name evidence="11" type="ORF">LTRI10_LOCUS10037</name>
</gene>
<dbReference type="SUPFAM" id="SSF47090">
    <property type="entry name" value="PGBD-like"/>
    <property type="match status" value="1"/>
</dbReference>
<dbReference type="GO" id="GO:0004222">
    <property type="term" value="F:metalloendopeptidase activity"/>
    <property type="evidence" value="ECO:0007669"/>
    <property type="project" value="InterPro"/>
</dbReference>
<dbReference type="CDD" id="cd04278">
    <property type="entry name" value="ZnMc_MMP"/>
    <property type="match status" value="1"/>
</dbReference>
<feature type="binding site" evidence="8">
    <location>
        <position position="276"/>
    </location>
    <ligand>
        <name>Zn(2+)</name>
        <dbReference type="ChEBI" id="CHEBI:29105"/>
        <label>2</label>
        <note>catalytic</note>
    </ligand>
</feature>
<dbReference type="GO" id="GO:0030198">
    <property type="term" value="P:extracellular matrix organization"/>
    <property type="evidence" value="ECO:0007669"/>
    <property type="project" value="TreeGrafter"/>
</dbReference>
<evidence type="ECO:0000256" key="3">
    <source>
        <dbReference type="ARBA" id="ARBA00022723"/>
    </source>
</evidence>
<dbReference type="GO" id="GO:0006508">
    <property type="term" value="P:proteolysis"/>
    <property type="evidence" value="ECO:0007669"/>
    <property type="project" value="UniProtKB-KW"/>
</dbReference>
<dbReference type="EMBL" id="OZ034814">
    <property type="protein sequence ID" value="CAL1363694.1"/>
    <property type="molecule type" value="Genomic_DNA"/>
</dbReference>
<feature type="binding site" description="in inhibited form" evidence="8">
    <location>
        <position position="105"/>
    </location>
    <ligand>
        <name>Zn(2+)</name>
        <dbReference type="ChEBI" id="CHEBI:29105"/>
        <label>2</label>
        <note>catalytic</note>
    </ligand>
</feature>
<dbReference type="Pfam" id="PF01471">
    <property type="entry name" value="PG_binding_1"/>
    <property type="match status" value="1"/>
</dbReference>
<dbReference type="PANTHER" id="PTHR10201:SF311">
    <property type="entry name" value="PEPTIDASE METALLOPEPTIDASE DOMAIN-CONTAINING PROTEIN"/>
    <property type="match status" value="1"/>
</dbReference>
<proteinExistence type="inferred from homology"/>
<feature type="domain" description="Peptidase metallopeptidase" evidence="10">
    <location>
        <begin position="140"/>
        <end position="303"/>
    </location>
</feature>
<comment type="cofactor">
    <cofactor evidence="8">
        <name>Zn(2+)</name>
        <dbReference type="ChEBI" id="CHEBI:29105"/>
    </cofactor>
    <text evidence="8">Binds 2 Zn(2+) ions per subunit.</text>
</comment>
<keyword evidence="5 8" id="KW-0862">Zinc</keyword>
<evidence type="ECO:0000256" key="9">
    <source>
        <dbReference type="PIRSR" id="PIRSR621190-5"/>
    </source>
</evidence>
<evidence type="ECO:0000256" key="7">
    <source>
        <dbReference type="PIRSR" id="PIRSR621190-1"/>
    </source>
</evidence>
<keyword evidence="8" id="KW-0106">Calcium</keyword>